<feature type="transmembrane region" description="Helical" evidence="2">
    <location>
        <begin position="96"/>
        <end position="117"/>
    </location>
</feature>
<feature type="region of interest" description="Disordered" evidence="1">
    <location>
        <begin position="362"/>
        <end position="382"/>
    </location>
</feature>
<accession>A0A9X1V1R2</accession>
<keyword evidence="2" id="KW-1133">Transmembrane helix</keyword>
<keyword evidence="6" id="KW-1185">Reference proteome</keyword>
<protein>
    <submittedName>
        <fullName evidence="5">M56 family metallopeptidase</fullName>
    </submittedName>
</protein>
<dbReference type="InterPro" id="IPR008756">
    <property type="entry name" value="Peptidase_M56"/>
</dbReference>
<keyword evidence="2" id="KW-0812">Transmembrane</keyword>
<organism evidence="5 6">
    <name type="scientific">Christiangramia lutea</name>
    <dbReference type="NCBI Taxonomy" id="1607951"/>
    <lineage>
        <taxon>Bacteria</taxon>
        <taxon>Pseudomonadati</taxon>
        <taxon>Bacteroidota</taxon>
        <taxon>Flavobacteriia</taxon>
        <taxon>Flavobacteriales</taxon>
        <taxon>Flavobacteriaceae</taxon>
        <taxon>Christiangramia</taxon>
    </lineage>
</organism>
<evidence type="ECO:0000256" key="1">
    <source>
        <dbReference type="SAM" id="MobiDB-lite"/>
    </source>
</evidence>
<proteinExistence type="predicted"/>
<dbReference type="PANTHER" id="PTHR34978:SF3">
    <property type="entry name" value="SLR0241 PROTEIN"/>
    <property type="match status" value="1"/>
</dbReference>
<name>A0A9X1V1R2_9FLAO</name>
<dbReference type="Gene3D" id="3.30.1150.10">
    <property type="match status" value="1"/>
</dbReference>
<gene>
    <name evidence="5" type="ORF">ML462_02605</name>
</gene>
<comment type="caution">
    <text evidence="5">The sequence shown here is derived from an EMBL/GenBank/DDBJ whole genome shotgun (WGS) entry which is preliminary data.</text>
</comment>
<evidence type="ECO:0000313" key="6">
    <source>
        <dbReference type="Proteomes" id="UP001139226"/>
    </source>
</evidence>
<feature type="domain" description="TonB C-terminal" evidence="3">
    <location>
        <begin position="444"/>
        <end position="504"/>
    </location>
</feature>
<reference evidence="5" key="1">
    <citation type="submission" date="2022-03" db="EMBL/GenBank/DDBJ databases">
        <title>Gramella crocea sp. nov., isolated from activated sludge of a seafood processing plant.</title>
        <authorList>
            <person name="Zhang X."/>
        </authorList>
    </citation>
    <scope>NUCLEOTIDE SEQUENCE</scope>
    <source>
        <strain evidence="5">YJ019</strain>
    </source>
</reference>
<dbReference type="InterPro" id="IPR037682">
    <property type="entry name" value="TonB_C"/>
</dbReference>
<keyword evidence="2" id="KW-0472">Membrane</keyword>
<dbReference type="EMBL" id="JAKVTV010000001">
    <property type="protein sequence ID" value="MCH4822051.1"/>
    <property type="molecule type" value="Genomic_DNA"/>
</dbReference>
<evidence type="ECO:0000313" key="5">
    <source>
        <dbReference type="EMBL" id="MCH4822051.1"/>
    </source>
</evidence>
<feature type="domain" description="Peptidase M56" evidence="4">
    <location>
        <begin position="156"/>
        <end position="259"/>
    </location>
</feature>
<feature type="transmembrane region" description="Helical" evidence="2">
    <location>
        <begin position="270"/>
        <end position="287"/>
    </location>
</feature>
<dbReference type="RefSeq" id="WP_240712170.1">
    <property type="nucleotide sequence ID" value="NZ_JAKVTV010000001.1"/>
</dbReference>
<feature type="transmembrane region" description="Helical" evidence="2">
    <location>
        <begin position="34"/>
        <end position="55"/>
    </location>
</feature>
<dbReference type="GO" id="GO:0055085">
    <property type="term" value="P:transmembrane transport"/>
    <property type="evidence" value="ECO:0007669"/>
    <property type="project" value="InterPro"/>
</dbReference>
<evidence type="ECO:0000259" key="3">
    <source>
        <dbReference type="Pfam" id="PF03544"/>
    </source>
</evidence>
<feature type="transmembrane region" description="Helical" evidence="2">
    <location>
        <begin position="6"/>
        <end position="22"/>
    </location>
</feature>
<dbReference type="Pfam" id="PF05569">
    <property type="entry name" value="Peptidase_M56"/>
    <property type="match status" value="1"/>
</dbReference>
<dbReference type="Proteomes" id="UP001139226">
    <property type="component" value="Unassembled WGS sequence"/>
</dbReference>
<sequence>MIHYILQVLFFQLLFLMIYDLFLKKETFFNYNRLYLLITPVLAFIIPYLKLQFIVNSVPENARLIIPPSLTTQPELYVQNLPLVIINTEGAWEPNWWVLSYLTGFIISLGFFGCKYFHLKKLKNSGSSAYENGIRIINVPESKIAYTFFNTIYLGNDLSKKEKQQILSHELVHVKQKHTYDLVFFEFLKVVIWFNPLVYIFQSRIAGVHEYIADHEVVKTVSRKTYFEQLLNSAFNTKDISFTNQFFNQSLIKKRIVMLQKNKSSKLSKFKFLLVVPLMLAMLTYVACSDDQKIENITEQSNAENFLTVEIEDFENRTPEEKAKMKEAFDELANSEGYTAVKIIDKKKTIIYNKNAPDGTPSITVENNNGKTSKLNSNNSQEGLEKYGDEIPYAVIEKTPAYKGCQEYTGEVRKKCTSTEISSFVNENFDTSLGKKLGLTGINRVIVQFRIDETGEIQDVKARAPHPELEAEAIRVIASIPQMEPGKHNGKLVSVMYSLPIAFKVN</sequence>
<dbReference type="PANTHER" id="PTHR34978">
    <property type="entry name" value="POSSIBLE SENSOR-TRANSDUCER PROTEIN BLAR"/>
    <property type="match status" value="1"/>
</dbReference>
<dbReference type="Pfam" id="PF03544">
    <property type="entry name" value="TonB_C"/>
    <property type="match status" value="1"/>
</dbReference>
<dbReference type="InterPro" id="IPR052173">
    <property type="entry name" value="Beta-lactam_resp_regulator"/>
</dbReference>
<evidence type="ECO:0000259" key="4">
    <source>
        <dbReference type="Pfam" id="PF05569"/>
    </source>
</evidence>
<dbReference type="SUPFAM" id="SSF74653">
    <property type="entry name" value="TolA/TonB C-terminal domain"/>
    <property type="match status" value="1"/>
</dbReference>
<evidence type="ECO:0000256" key="2">
    <source>
        <dbReference type="SAM" id="Phobius"/>
    </source>
</evidence>
<dbReference type="CDD" id="cd07341">
    <property type="entry name" value="M56_BlaR1_MecR1_like"/>
    <property type="match status" value="1"/>
</dbReference>
<dbReference type="AlphaFoldDB" id="A0A9X1V1R2"/>